<keyword evidence="3 6" id="KW-0560">Oxidoreductase</keyword>
<dbReference type="InParanoid" id="A0A0C3GBY2"/>
<feature type="binding site" evidence="5">
    <location>
        <position position="418"/>
    </location>
    <ligand>
        <name>FAD</name>
        <dbReference type="ChEBI" id="CHEBI:57692"/>
    </ligand>
</feature>
<dbReference type="AlphaFoldDB" id="A0A0C3GBY2"/>
<feature type="domain" description="Amine oxidase" evidence="7">
    <location>
        <begin position="23"/>
        <end position="442"/>
    </location>
</feature>
<evidence type="ECO:0000256" key="3">
    <source>
        <dbReference type="ARBA" id="ARBA00023002"/>
    </source>
</evidence>
<proteinExistence type="inferred from homology"/>
<dbReference type="InterPro" id="IPR001613">
    <property type="entry name" value="Flavin_amine_oxidase"/>
</dbReference>
<dbReference type="Gene3D" id="3.50.50.60">
    <property type="entry name" value="FAD/NAD(P)-binding domain"/>
    <property type="match status" value="1"/>
</dbReference>
<dbReference type="InterPro" id="IPR036188">
    <property type="entry name" value="FAD/NAD-bd_sf"/>
</dbReference>
<evidence type="ECO:0000313" key="8">
    <source>
        <dbReference type="EMBL" id="KIM93665.1"/>
    </source>
</evidence>
<name>A0A0C3GBY2_OIDMZ</name>
<dbReference type="SUPFAM" id="SSF51905">
    <property type="entry name" value="FAD/NAD(P)-binding domain"/>
    <property type="match status" value="1"/>
</dbReference>
<dbReference type="SUPFAM" id="SSF54373">
    <property type="entry name" value="FAD-linked reductases, C-terminal domain"/>
    <property type="match status" value="1"/>
</dbReference>
<feature type="binding site" evidence="5">
    <location>
        <begin position="43"/>
        <end position="44"/>
    </location>
    <ligand>
        <name>FAD</name>
        <dbReference type="ChEBI" id="CHEBI:57692"/>
    </ligand>
</feature>
<dbReference type="EMBL" id="KN832893">
    <property type="protein sequence ID" value="KIM93665.1"/>
    <property type="molecule type" value="Genomic_DNA"/>
</dbReference>
<feature type="binding site" evidence="5">
    <location>
        <position position="331"/>
    </location>
    <ligand>
        <name>substrate</name>
    </ligand>
</feature>
<evidence type="ECO:0000313" key="9">
    <source>
        <dbReference type="Proteomes" id="UP000054321"/>
    </source>
</evidence>
<dbReference type="Proteomes" id="UP000054321">
    <property type="component" value="Unassembled WGS sequence"/>
</dbReference>
<keyword evidence="6" id="KW-0285">Flavoprotein</keyword>
<dbReference type="Pfam" id="PF01593">
    <property type="entry name" value="Amino_oxidase"/>
    <property type="match status" value="1"/>
</dbReference>
<dbReference type="OrthoDB" id="5046242at2759"/>
<organism evidence="8 9">
    <name type="scientific">Oidiodendron maius (strain Zn)</name>
    <dbReference type="NCBI Taxonomy" id="913774"/>
    <lineage>
        <taxon>Eukaryota</taxon>
        <taxon>Fungi</taxon>
        <taxon>Dikarya</taxon>
        <taxon>Ascomycota</taxon>
        <taxon>Pezizomycotina</taxon>
        <taxon>Leotiomycetes</taxon>
        <taxon>Leotiomycetes incertae sedis</taxon>
        <taxon>Myxotrichaceae</taxon>
        <taxon>Oidiodendron</taxon>
    </lineage>
</organism>
<evidence type="ECO:0000256" key="2">
    <source>
        <dbReference type="ARBA" id="ARBA00005995"/>
    </source>
</evidence>
<dbReference type="InterPro" id="IPR050703">
    <property type="entry name" value="Flavin_MAO"/>
</dbReference>
<dbReference type="InterPro" id="IPR002937">
    <property type="entry name" value="Amino_oxidase"/>
</dbReference>
<dbReference type="HOGENOM" id="CLU_004498_0_3_1"/>
<comment type="catalytic activity">
    <reaction evidence="4">
        <text>a secondary aliphatic amine + O2 + H2O = a primary amine + an aldehyde + H2O2</text>
        <dbReference type="Rhea" id="RHEA:26414"/>
        <dbReference type="ChEBI" id="CHEBI:15377"/>
        <dbReference type="ChEBI" id="CHEBI:15379"/>
        <dbReference type="ChEBI" id="CHEBI:16240"/>
        <dbReference type="ChEBI" id="CHEBI:17478"/>
        <dbReference type="ChEBI" id="CHEBI:58855"/>
        <dbReference type="ChEBI" id="CHEBI:65296"/>
        <dbReference type="EC" id="1.4.3.4"/>
    </reaction>
</comment>
<evidence type="ECO:0000259" key="7">
    <source>
        <dbReference type="Pfam" id="PF01593"/>
    </source>
</evidence>
<comment type="cofactor">
    <cofactor evidence="1 6">
        <name>FAD</name>
        <dbReference type="ChEBI" id="CHEBI:57692"/>
    </cofactor>
</comment>
<evidence type="ECO:0000256" key="4">
    <source>
        <dbReference type="ARBA" id="ARBA00048448"/>
    </source>
</evidence>
<feature type="binding site" evidence="5">
    <location>
        <position position="24"/>
    </location>
    <ligand>
        <name>FAD</name>
        <dbReference type="ChEBI" id="CHEBI:57692"/>
    </ligand>
</feature>
<reference evidence="8 9" key="1">
    <citation type="submission" date="2014-04" db="EMBL/GenBank/DDBJ databases">
        <authorList>
            <consortium name="DOE Joint Genome Institute"/>
            <person name="Kuo A."/>
            <person name="Martino E."/>
            <person name="Perotto S."/>
            <person name="Kohler A."/>
            <person name="Nagy L.G."/>
            <person name="Floudas D."/>
            <person name="Copeland A."/>
            <person name="Barry K.W."/>
            <person name="Cichocki N."/>
            <person name="Veneault-Fourrey C."/>
            <person name="LaButti K."/>
            <person name="Lindquist E.A."/>
            <person name="Lipzen A."/>
            <person name="Lundell T."/>
            <person name="Morin E."/>
            <person name="Murat C."/>
            <person name="Sun H."/>
            <person name="Tunlid A."/>
            <person name="Henrissat B."/>
            <person name="Grigoriev I.V."/>
            <person name="Hibbett D.S."/>
            <person name="Martin F."/>
            <person name="Nordberg H.P."/>
            <person name="Cantor M.N."/>
            <person name="Hua S.X."/>
        </authorList>
    </citation>
    <scope>NUCLEOTIDE SEQUENCE [LARGE SCALE GENOMIC DNA]</scope>
    <source>
        <strain evidence="8 9">Zn</strain>
    </source>
</reference>
<dbReference type="GO" id="GO:0097621">
    <property type="term" value="F:monoamine oxidase activity"/>
    <property type="evidence" value="ECO:0007669"/>
    <property type="project" value="UniProtKB-EC"/>
</dbReference>
<gene>
    <name evidence="8" type="ORF">OIDMADRAFT_61307</name>
</gene>
<dbReference type="EC" id="1.4.3.-" evidence="6"/>
<evidence type="ECO:0000256" key="5">
    <source>
        <dbReference type="PIRSR" id="PIRSR601613-1"/>
    </source>
</evidence>
<protein>
    <recommendedName>
        <fullName evidence="6">Amine oxidase</fullName>
        <ecNumber evidence="6">1.4.3.-</ecNumber>
    </recommendedName>
</protein>
<keyword evidence="6" id="KW-0274">FAD</keyword>
<reference evidence="9" key="2">
    <citation type="submission" date="2015-01" db="EMBL/GenBank/DDBJ databases">
        <title>Evolutionary Origins and Diversification of the Mycorrhizal Mutualists.</title>
        <authorList>
            <consortium name="DOE Joint Genome Institute"/>
            <consortium name="Mycorrhizal Genomics Consortium"/>
            <person name="Kohler A."/>
            <person name="Kuo A."/>
            <person name="Nagy L.G."/>
            <person name="Floudas D."/>
            <person name="Copeland A."/>
            <person name="Barry K.W."/>
            <person name="Cichocki N."/>
            <person name="Veneault-Fourrey C."/>
            <person name="LaButti K."/>
            <person name="Lindquist E.A."/>
            <person name="Lipzen A."/>
            <person name="Lundell T."/>
            <person name="Morin E."/>
            <person name="Murat C."/>
            <person name="Riley R."/>
            <person name="Ohm R."/>
            <person name="Sun H."/>
            <person name="Tunlid A."/>
            <person name="Henrissat B."/>
            <person name="Grigoriev I.V."/>
            <person name="Hibbett D.S."/>
            <person name="Martin F."/>
        </authorList>
    </citation>
    <scope>NUCLEOTIDE SEQUENCE [LARGE SCALE GENOMIC DNA]</scope>
    <source>
        <strain evidence="9">Zn</strain>
    </source>
</reference>
<feature type="binding site" evidence="5">
    <location>
        <position position="218"/>
    </location>
    <ligand>
        <name>FAD</name>
        <dbReference type="ChEBI" id="CHEBI:57692"/>
    </ligand>
</feature>
<keyword evidence="9" id="KW-1185">Reference proteome</keyword>
<evidence type="ECO:0000256" key="6">
    <source>
        <dbReference type="RuleBase" id="RU362067"/>
    </source>
</evidence>
<evidence type="ECO:0000256" key="1">
    <source>
        <dbReference type="ARBA" id="ARBA00001974"/>
    </source>
</evidence>
<dbReference type="PANTHER" id="PTHR43563">
    <property type="entry name" value="AMINE OXIDASE"/>
    <property type="match status" value="1"/>
</dbReference>
<sequence length="452" mass="49441">MSISPASSQHRDIFDVIVVGAGLSGLHAAYLLQEIGLSTLILEARDRVGGKTLSTDRVDGITVKQEYGAAWINNSTQSQIWKLACELGLAGMVQLSEGKVVAQDIDGNCIEAIKQCLTLRDMVEDITTCTDGPLQSHVERESLDSISFGTYLHRNTKGSKRAQASAKTTSELEEGYCRCEAIKKHGGQYIRVKEGVSSFGERMLQRLVPGTLKLESPVKTIKEISELGLTQVTITAAGGAQSFLAKRVIISIPSPVYRTITFSPPLSPKKRAYVNATRYSSYTKYLIMFKTPFWREKGYCGLAQSFVGPVSVFRDTSADDAEDQQYCLTCFICGSFARSWSALSSSEKRSAVLKQVSVIFAGGRDITVWFEEALESPWMDEEYSGWGCPMPILPPGVLSRCWDAFTATEGALHFIGNETATIWRGYMDGAIRTAERGSAEVIAALKAQKASP</sequence>
<comment type="similarity">
    <text evidence="2 6">Belongs to the flavin monoamine oxidase family.</text>
</comment>
<accession>A0A0C3GBY2</accession>
<dbReference type="PANTHER" id="PTHR43563:SF14">
    <property type="entry name" value="AMINE OXIDASE"/>
    <property type="match status" value="1"/>
</dbReference>
<dbReference type="STRING" id="913774.A0A0C3GBY2"/>
<dbReference type="PRINTS" id="PR00757">
    <property type="entry name" value="AMINEOXDASEF"/>
</dbReference>